<dbReference type="InterPro" id="IPR037038">
    <property type="entry name" value="HepT-like_sf"/>
</dbReference>
<keyword evidence="6" id="KW-1185">Reference proteome</keyword>
<keyword evidence="3" id="KW-0378">Hydrolase</keyword>
<keyword evidence="1" id="KW-1277">Toxin-antitoxin system</keyword>
<keyword evidence="2" id="KW-0540">Nuclease</keyword>
<evidence type="ECO:0000256" key="2">
    <source>
        <dbReference type="ARBA" id="ARBA00022722"/>
    </source>
</evidence>
<dbReference type="InterPro" id="IPR052379">
    <property type="entry name" value="Type_VII_TA_RNase"/>
</dbReference>
<dbReference type="EMBL" id="JBHTKJ010000036">
    <property type="protein sequence ID" value="MFD1039463.1"/>
    <property type="molecule type" value="Genomic_DNA"/>
</dbReference>
<name>A0ABW3LNR9_9BACI</name>
<evidence type="ECO:0000313" key="6">
    <source>
        <dbReference type="Proteomes" id="UP001597040"/>
    </source>
</evidence>
<evidence type="ECO:0000256" key="4">
    <source>
        <dbReference type="ARBA" id="ARBA00024207"/>
    </source>
</evidence>
<dbReference type="Gene3D" id="1.20.120.580">
    <property type="entry name" value="bsu32300-like"/>
    <property type="match status" value="1"/>
</dbReference>
<dbReference type="InterPro" id="IPR008201">
    <property type="entry name" value="HepT-like"/>
</dbReference>
<gene>
    <name evidence="5" type="ORF">ACFQ3N_13825</name>
</gene>
<dbReference type="RefSeq" id="WP_390363124.1">
    <property type="nucleotide sequence ID" value="NZ_JBHTKJ010000036.1"/>
</dbReference>
<accession>A0ABW3LNR9</accession>
<dbReference type="PANTHER" id="PTHR33397">
    <property type="entry name" value="UPF0331 PROTEIN YUTE"/>
    <property type="match status" value="1"/>
</dbReference>
<proteinExistence type="inferred from homology"/>
<organism evidence="5 6">
    <name type="scientific">Virgibacillus byunsanensis</name>
    <dbReference type="NCBI Taxonomy" id="570945"/>
    <lineage>
        <taxon>Bacteria</taxon>
        <taxon>Bacillati</taxon>
        <taxon>Bacillota</taxon>
        <taxon>Bacilli</taxon>
        <taxon>Bacillales</taxon>
        <taxon>Bacillaceae</taxon>
        <taxon>Virgibacillus</taxon>
    </lineage>
</organism>
<evidence type="ECO:0000256" key="3">
    <source>
        <dbReference type="ARBA" id="ARBA00022801"/>
    </source>
</evidence>
<dbReference type="PANTHER" id="PTHR33397:SF5">
    <property type="entry name" value="RNASE YUTE-RELATED"/>
    <property type="match status" value="1"/>
</dbReference>
<dbReference type="Pfam" id="PF01934">
    <property type="entry name" value="HepT-like"/>
    <property type="match status" value="1"/>
</dbReference>
<comment type="similarity">
    <text evidence="4">Belongs to the HepT RNase toxin family.</text>
</comment>
<dbReference type="Proteomes" id="UP001597040">
    <property type="component" value="Unassembled WGS sequence"/>
</dbReference>
<sequence>MYFIDRSKIEKTLEYMDGLIQELNQHSFETSLGKLGLERITHMTIESMLDIGNMMIDGFIMRDPGSYEDIIDILVDELVLPNSDENKYKEVIRLRKLLVKDYLSVDHSNLITVMIANKPILESFSTHVRTYLDNELGVANAFSKE</sequence>
<evidence type="ECO:0000313" key="5">
    <source>
        <dbReference type="EMBL" id="MFD1039463.1"/>
    </source>
</evidence>
<protein>
    <submittedName>
        <fullName evidence="5">DUF86 domain-containing protein</fullName>
    </submittedName>
</protein>
<reference evidence="6" key="1">
    <citation type="journal article" date="2019" name="Int. J. Syst. Evol. Microbiol.">
        <title>The Global Catalogue of Microorganisms (GCM) 10K type strain sequencing project: providing services to taxonomists for standard genome sequencing and annotation.</title>
        <authorList>
            <consortium name="The Broad Institute Genomics Platform"/>
            <consortium name="The Broad Institute Genome Sequencing Center for Infectious Disease"/>
            <person name="Wu L."/>
            <person name="Ma J."/>
        </authorList>
    </citation>
    <scope>NUCLEOTIDE SEQUENCE [LARGE SCALE GENOMIC DNA]</scope>
    <source>
        <strain evidence="6">CCUG 56754</strain>
    </source>
</reference>
<evidence type="ECO:0000256" key="1">
    <source>
        <dbReference type="ARBA" id="ARBA00022649"/>
    </source>
</evidence>
<comment type="caution">
    <text evidence="5">The sequence shown here is derived from an EMBL/GenBank/DDBJ whole genome shotgun (WGS) entry which is preliminary data.</text>
</comment>